<dbReference type="PROSITE" id="PS51257">
    <property type="entry name" value="PROKAR_LIPOPROTEIN"/>
    <property type="match status" value="1"/>
</dbReference>
<dbReference type="OrthoDB" id="9811335at2"/>
<dbReference type="RefSeq" id="WP_121875959.1">
    <property type="nucleotide sequence ID" value="NZ_REFJ01000001.1"/>
</dbReference>
<comment type="caution">
    <text evidence="2">The sequence shown here is derived from an EMBL/GenBank/DDBJ whole genome shotgun (WGS) entry which is preliminary data.</text>
</comment>
<evidence type="ECO:0000313" key="3">
    <source>
        <dbReference type="Proteomes" id="UP000267187"/>
    </source>
</evidence>
<dbReference type="Proteomes" id="UP000267187">
    <property type="component" value="Unassembled WGS sequence"/>
</dbReference>
<dbReference type="AlphaFoldDB" id="A0A3M0AUK4"/>
<evidence type="ECO:0000313" key="2">
    <source>
        <dbReference type="EMBL" id="RMA82642.1"/>
    </source>
</evidence>
<dbReference type="InterPro" id="IPR032248">
    <property type="entry name" value="DUF4823"/>
</dbReference>
<sequence>MLKKLLIVLLGSAIIGCSSSYQSTDVSVPTSKLDRDLGVLIATPVDGKFEDIVYEGSGSMTANALRDAFVEHTERADITNSCQGVSCLQGIDANQYGYFVKAEIFHWEDRATEWTGKPDRIEVHLTVYAAATKEELAKTSFVSNSKWSTLGGDHPQDLLAEPINEFVSQLYAN</sequence>
<organism evidence="2 3">
    <name type="scientific">Umboniibacter marinipuniceus</name>
    <dbReference type="NCBI Taxonomy" id="569599"/>
    <lineage>
        <taxon>Bacteria</taxon>
        <taxon>Pseudomonadati</taxon>
        <taxon>Pseudomonadota</taxon>
        <taxon>Gammaproteobacteria</taxon>
        <taxon>Cellvibrionales</taxon>
        <taxon>Cellvibrionaceae</taxon>
        <taxon>Umboniibacter</taxon>
    </lineage>
</organism>
<keyword evidence="3" id="KW-1185">Reference proteome</keyword>
<evidence type="ECO:0000256" key="1">
    <source>
        <dbReference type="SAM" id="SignalP"/>
    </source>
</evidence>
<name>A0A3M0AUK4_9GAMM</name>
<proteinExistence type="predicted"/>
<protein>
    <submittedName>
        <fullName evidence="2">Uncharacterized protein DUF4823</fullName>
    </submittedName>
</protein>
<gene>
    <name evidence="2" type="ORF">DFR27_0594</name>
</gene>
<reference evidence="2 3" key="1">
    <citation type="submission" date="2018-10" db="EMBL/GenBank/DDBJ databases">
        <title>Genomic Encyclopedia of Type Strains, Phase IV (KMG-IV): sequencing the most valuable type-strain genomes for metagenomic binning, comparative biology and taxonomic classification.</title>
        <authorList>
            <person name="Goeker M."/>
        </authorList>
    </citation>
    <scope>NUCLEOTIDE SEQUENCE [LARGE SCALE GENOMIC DNA]</scope>
    <source>
        <strain evidence="2 3">DSM 25080</strain>
    </source>
</reference>
<dbReference type="Pfam" id="PF16105">
    <property type="entry name" value="DUF4823"/>
    <property type="match status" value="1"/>
</dbReference>
<keyword evidence="1" id="KW-0732">Signal</keyword>
<accession>A0A3M0AUK4</accession>
<dbReference type="EMBL" id="REFJ01000001">
    <property type="protein sequence ID" value="RMA82642.1"/>
    <property type="molecule type" value="Genomic_DNA"/>
</dbReference>
<feature type="signal peptide" evidence="1">
    <location>
        <begin position="1"/>
        <end position="23"/>
    </location>
</feature>
<feature type="chain" id="PRO_5018307808" evidence="1">
    <location>
        <begin position="24"/>
        <end position="173"/>
    </location>
</feature>